<dbReference type="PANTHER" id="PTHR37302:SF1">
    <property type="entry name" value="PROTEIN DINB"/>
    <property type="match status" value="1"/>
</dbReference>
<dbReference type="OrthoDB" id="9807509at2"/>
<dbReference type="EMBL" id="NFZS01000004">
    <property type="protein sequence ID" value="RAO75097.1"/>
    <property type="molecule type" value="Genomic_DNA"/>
</dbReference>
<evidence type="ECO:0000313" key="5">
    <source>
        <dbReference type="Proteomes" id="UP000248926"/>
    </source>
</evidence>
<evidence type="ECO:0000313" key="4">
    <source>
        <dbReference type="EMBL" id="RAO75097.1"/>
    </source>
</evidence>
<dbReference type="Gene3D" id="1.20.120.450">
    <property type="entry name" value="dinb family like domain"/>
    <property type="match status" value="1"/>
</dbReference>
<dbReference type="Proteomes" id="UP000248926">
    <property type="component" value="Unassembled WGS sequence"/>
</dbReference>
<sequence>MSSSQLQKLLRYRAWADRLTYAAVAALPEGAATAPRATIFGNMLRTLSHSWVVDDIFQAHLQGRAHGYTSRNTPEPLPFDDLWQRQQAMNAWYLDYAESLTPERAVEIVHFRFIGGGEGRMSREDIILHVVNHATYHRGFVADMFYQVPAKPPATDLPVFLRDVPQPAG</sequence>
<dbReference type="InterPro" id="IPR034660">
    <property type="entry name" value="DinB/YfiT-like"/>
</dbReference>
<dbReference type="RefSeq" id="WP_111983583.1">
    <property type="nucleotide sequence ID" value="NZ_NFZS01000004.1"/>
</dbReference>
<reference evidence="4 5" key="1">
    <citation type="journal article" date="2018" name="Genet. Mol. Biol.">
        <title>The genome sequence of Dyella jiangningensis FCAV SCS01 from a lignocellulose-decomposing microbial consortium metagenome reveals potential for biotechnological applications.</title>
        <authorList>
            <person name="Desiderato J.G."/>
            <person name="Alvarenga D.O."/>
            <person name="Constancio M.T.L."/>
            <person name="Alves L.M.C."/>
            <person name="Varani A.M."/>
        </authorList>
    </citation>
    <scope>NUCLEOTIDE SEQUENCE [LARGE SCALE GENOMIC DNA]</scope>
    <source>
        <strain evidence="4 5">FCAV SCS01</strain>
    </source>
</reference>
<gene>
    <name evidence="4" type="ORF">CA260_13375</name>
</gene>
<feature type="binding site" evidence="3">
    <location>
        <position position="133"/>
    </location>
    <ligand>
        <name>a divalent metal cation</name>
        <dbReference type="ChEBI" id="CHEBI:60240"/>
    </ligand>
</feature>
<protein>
    <submittedName>
        <fullName evidence="4">Damage-inducible protein DinB</fullName>
    </submittedName>
</protein>
<comment type="similarity">
    <text evidence="1">Belongs to the DinB family.</text>
</comment>
<evidence type="ECO:0000256" key="3">
    <source>
        <dbReference type="PIRSR" id="PIRSR607837-1"/>
    </source>
</evidence>
<dbReference type="InterPro" id="IPR007837">
    <property type="entry name" value="DinB"/>
</dbReference>
<keyword evidence="2 3" id="KW-0479">Metal-binding</keyword>
<feature type="binding site" evidence="3">
    <location>
        <position position="49"/>
    </location>
    <ligand>
        <name>a divalent metal cation</name>
        <dbReference type="ChEBI" id="CHEBI:60240"/>
    </ligand>
</feature>
<name>A0A328NY53_9GAMM</name>
<comment type="caution">
    <text evidence="4">The sequence shown here is derived from an EMBL/GenBank/DDBJ whole genome shotgun (WGS) entry which is preliminary data.</text>
</comment>
<dbReference type="SUPFAM" id="SSF109854">
    <property type="entry name" value="DinB/YfiT-like putative metalloenzymes"/>
    <property type="match status" value="1"/>
</dbReference>
<proteinExistence type="inferred from homology"/>
<organism evidence="4 5">
    <name type="scientific">Dyella jiangningensis</name>
    <dbReference type="NCBI Taxonomy" id="1379159"/>
    <lineage>
        <taxon>Bacteria</taxon>
        <taxon>Pseudomonadati</taxon>
        <taxon>Pseudomonadota</taxon>
        <taxon>Gammaproteobacteria</taxon>
        <taxon>Lysobacterales</taxon>
        <taxon>Rhodanobacteraceae</taxon>
        <taxon>Dyella</taxon>
    </lineage>
</organism>
<dbReference type="Pfam" id="PF05163">
    <property type="entry name" value="DinB"/>
    <property type="match status" value="1"/>
</dbReference>
<dbReference type="GO" id="GO:0046872">
    <property type="term" value="F:metal ion binding"/>
    <property type="evidence" value="ECO:0007669"/>
    <property type="project" value="UniProtKB-KW"/>
</dbReference>
<evidence type="ECO:0000256" key="2">
    <source>
        <dbReference type="ARBA" id="ARBA00022723"/>
    </source>
</evidence>
<evidence type="ECO:0000256" key="1">
    <source>
        <dbReference type="ARBA" id="ARBA00008635"/>
    </source>
</evidence>
<accession>A0A328NY53</accession>
<dbReference type="AlphaFoldDB" id="A0A328NY53"/>
<feature type="binding site" evidence="3">
    <location>
        <position position="137"/>
    </location>
    <ligand>
        <name>a divalent metal cation</name>
        <dbReference type="ChEBI" id="CHEBI:60240"/>
    </ligand>
</feature>
<dbReference type="PANTHER" id="PTHR37302">
    <property type="entry name" value="SLR1116 PROTEIN"/>
    <property type="match status" value="1"/>
</dbReference>
<keyword evidence="5" id="KW-1185">Reference proteome</keyword>